<feature type="compositionally biased region" description="Acidic residues" evidence="1">
    <location>
        <begin position="46"/>
        <end position="66"/>
    </location>
</feature>
<name>A0A834NMA2_VESGE</name>
<proteinExistence type="predicted"/>
<dbReference type="Proteomes" id="UP000617340">
    <property type="component" value="Unassembled WGS sequence"/>
</dbReference>
<dbReference type="EMBL" id="JACSDZ010000002">
    <property type="protein sequence ID" value="KAF7413948.1"/>
    <property type="molecule type" value="Genomic_DNA"/>
</dbReference>
<feature type="region of interest" description="Disordered" evidence="1">
    <location>
        <begin position="43"/>
        <end position="67"/>
    </location>
</feature>
<keyword evidence="3" id="KW-1185">Reference proteome</keyword>
<comment type="caution">
    <text evidence="2">The sequence shown here is derived from an EMBL/GenBank/DDBJ whole genome shotgun (WGS) entry which is preliminary data.</text>
</comment>
<organism evidence="2 3">
    <name type="scientific">Vespula germanica</name>
    <name type="common">German yellow jacket</name>
    <name type="synonym">Paravespula germanica</name>
    <dbReference type="NCBI Taxonomy" id="30212"/>
    <lineage>
        <taxon>Eukaryota</taxon>
        <taxon>Metazoa</taxon>
        <taxon>Ecdysozoa</taxon>
        <taxon>Arthropoda</taxon>
        <taxon>Hexapoda</taxon>
        <taxon>Insecta</taxon>
        <taxon>Pterygota</taxon>
        <taxon>Neoptera</taxon>
        <taxon>Endopterygota</taxon>
        <taxon>Hymenoptera</taxon>
        <taxon>Apocrita</taxon>
        <taxon>Aculeata</taxon>
        <taxon>Vespoidea</taxon>
        <taxon>Vespidae</taxon>
        <taxon>Vespinae</taxon>
        <taxon>Vespula</taxon>
    </lineage>
</organism>
<evidence type="ECO:0000313" key="2">
    <source>
        <dbReference type="EMBL" id="KAF7413948.1"/>
    </source>
</evidence>
<accession>A0A834NMA2</accession>
<dbReference type="AlphaFoldDB" id="A0A834NMA2"/>
<gene>
    <name evidence="2" type="ORF">HZH68_002437</name>
</gene>
<evidence type="ECO:0000256" key="1">
    <source>
        <dbReference type="SAM" id="MobiDB-lite"/>
    </source>
</evidence>
<reference evidence="2" key="1">
    <citation type="journal article" date="2020" name="G3 (Bethesda)">
        <title>High-Quality Assemblies for Three Invasive Social Wasps from the &lt;i&gt;Vespula&lt;/i&gt; Genus.</title>
        <authorList>
            <person name="Harrop T.W.R."/>
            <person name="Guhlin J."/>
            <person name="McLaughlin G.M."/>
            <person name="Permina E."/>
            <person name="Stockwell P."/>
            <person name="Gilligan J."/>
            <person name="Le Lec M.F."/>
            <person name="Gruber M.A.M."/>
            <person name="Quinn O."/>
            <person name="Lovegrove M."/>
            <person name="Duncan E.J."/>
            <person name="Remnant E.J."/>
            <person name="Van Eeckhoven J."/>
            <person name="Graham B."/>
            <person name="Knapp R.A."/>
            <person name="Langford K.W."/>
            <person name="Kronenberg Z."/>
            <person name="Press M.O."/>
            <person name="Eacker S.M."/>
            <person name="Wilson-Rankin E.E."/>
            <person name="Purcell J."/>
            <person name="Lester P.J."/>
            <person name="Dearden P.K."/>
        </authorList>
    </citation>
    <scope>NUCLEOTIDE SEQUENCE</scope>
    <source>
        <strain evidence="2">Linc-1</strain>
    </source>
</reference>
<sequence>MCLAISSGETPTGKATALAWETLYLLESGVIYCVIMLGLRSRLENDDNNDDDDDDDNDDDDDDDDDDRIRFKSCASVQSTEEKLAYDLSLKGCSAESPLRWSRTIKARKLELKPKYRCTSKGAARK</sequence>
<protein>
    <submittedName>
        <fullName evidence="2">Uncharacterized protein</fullName>
    </submittedName>
</protein>
<evidence type="ECO:0000313" key="3">
    <source>
        <dbReference type="Proteomes" id="UP000617340"/>
    </source>
</evidence>